<dbReference type="InterPro" id="IPR036895">
    <property type="entry name" value="Uracil-DNA_glycosylase-like_sf"/>
</dbReference>
<feature type="domain" description="Uracil-DNA glycosylase-like" evidence="10">
    <location>
        <begin position="43"/>
        <end position="211"/>
    </location>
</feature>
<protein>
    <recommendedName>
        <fullName evidence="9">Type-5 uracil-DNA glycosylase</fullName>
    </recommendedName>
</protein>
<evidence type="ECO:0000256" key="9">
    <source>
        <dbReference type="ARBA" id="ARBA00023887"/>
    </source>
</evidence>
<evidence type="ECO:0000256" key="8">
    <source>
        <dbReference type="ARBA" id="ARBA00023779"/>
    </source>
</evidence>
<dbReference type="CDD" id="cd10031">
    <property type="entry name" value="UDG-F5_TTUDGB_like"/>
    <property type="match status" value="1"/>
</dbReference>
<evidence type="ECO:0000313" key="11">
    <source>
        <dbReference type="EMBL" id="CTQ41603.1"/>
    </source>
</evidence>
<keyword evidence="12" id="KW-1185">Reference proteome</keyword>
<dbReference type="GO" id="GO:0033958">
    <property type="term" value="F:DNA-deoxyinosine glycosylase activity"/>
    <property type="evidence" value="ECO:0007669"/>
    <property type="project" value="InterPro"/>
</dbReference>
<keyword evidence="5" id="KW-0408">Iron</keyword>
<evidence type="ECO:0000313" key="12">
    <source>
        <dbReference type="Proteomes" id="UP000048926"/>
    </source>
</evidence>
<dbReference type="GO" id="GO:0046872">
    <property type="term" value="F:metal ion binding"/>
    <property type="evidence" value="ECO:0007669"/>
    <property type="project" value="UniProtKB-KW"/>
</dbReference>
<evidence type="ECO:0000256" key="3">
    <source>
        <dbReference type="ARBA" id="ARBA00022763"/>
    </source>
</evidence>
<keyword evidence="7" id="KW-0234">DNA repair</keyword>
<evidence type="ECO:0000259" key="10">
    <source>
        <dbReference type="SMART" id="SM00986"/>
    </source>
</evidence>
<dbReference type="PANTHER" id="PTHR33693">
    <property type="entry name" value="TYPE-5 URACIL-DNA GLYCOSYLASE"/>
    <property type="match status" value="1"/>
</dbReference>
<organism evidence="11 12">
    <name type="scientific">Roseibium aggregatum</name>
    <dbReference type="NCBI Taxonomy" id="187304"/>
    <lineage>
        <taxon>Bacteria</taxon>
        <taxon>Pseudomonadati</taxon>
        <taxon>Pseudomonadota</taxon>
        <taxon>Alphaproteobacteria</taxon>
        <taxon>Hyphomicrobiales</taxon>
        <taxon>Stappiaceae</taxon>
        <taxon>Roseibium</taxon>
    </lineage>
</organism>
<evidence type="ECO:0000256" key="2">
    <source>
        <dbReference type="ARBA" id="ARBA00022723"/>
    </source>
</evidence>
<dbReference type="GO" id="GO:0004844">
    <property type="term" value="F:uracil DNA N-glycosylase activity"/>
    <property type="evidence" value="ECO:0007669"/>
    <property type="project" value="InterPro"/>
</dbReference>
<evidence type="ECO:0000256" key="4">
    <source>
        <dbReference type="ARBA" id="ARBA00022801"/>
    </source>
</evidence>
<keyword evidence="2" id="KW-0479">Metal-binding</keyword>
<dbReference type="SMART" id="SM00986">
    <property type="entry name" value="UDG"/>
    <property type="match status" value="1"/>
</dbReference>
<comment type="similarity">
    <text evidence="8">Belongs to the uracil-DNA glycosylase (UDG) superfamily. Type 5 (UDGb) family.</text>
</comment>
<name>A0A0M6XVS3_9HYPH</name>
<dbReference type="InterPro" id="IPR044147">
    <property type="entry name" value="UdgB-like"/>
</dbReference>
<keyword evidence="1" id="KW-0004">4Fe-4S</keyword>
<keyword evidence="4" id="KW-0378">Hydrolase</keyword>
<evidence type="ECO:0000256" key="1">
    <source>
        <dbReference type="ARBA" id="ARBA00022485"/>
    </source>
</evidence>
<sequence>MSDYIADHGPVDPPSDCPACPRLVALREELKVAYPDWHNAPVPSFGADAPRLLIIGLAPGMKGANCTGRPFTGDYAGDLLYQTMIEFGFAEGTYKARPDDGLQLKDAMITNAVRCLPPQNKPTGAEIKTCRPYLLSTLDANPSIKAVLALGRIAHETFLSALDQRRASFAFAHGARHELPGTGLTLFDSYHCSRYNTNTGRLTEEMFHSVFRQIRSFIP</sequence>
<dbReference type="SUPFAM" id="SSF52141">
    <property type="entry name" value="Uracil-DNA glycosylase-like"/>
    <property type="match status" value="1"/>
</dbReference>
<evidence type="ECO:0000256" key="5">
    <source>
        <dbReference type="ARBA" id="ARBA00023004"/>
    </source>
</evidence>
<dbReference type="InterPro" id="IPR051536">
    <property type="entry name" value="UDG_Type-4/5"/>
</dbReference>
<dbReference type="Proteomes" id="UP000048926">
    <property type="component" value="Unassembled WGS sequence"/>
</dbReference>
<dbReference type="AlphaFoldDB" id="A0A0M6XVS3"/>
<gene>
    <name evidence="11" type="ORF">LAL4801_00021</name>
</gene>
<dbReference type="EMBL" id="CXST01000001">
    <property type="protein sequence ID" value="CTQ41603.1"/>
    <property type="molecule type" value="Genomic_DNA"/>
</dbReference>
<keyword evidence="6" id="KW-0411">Iron-sulfur</keyword>
<dbReference type="Pfam" id="PF03167">
    <property type="entry name" value="UDG"/>
    <property type="match status" value="1"/>
</dbReference>
<dbReference type="STRING" id="187304.B0E33_01875"/>
<dbReference type="GO" id="GO:0051539">
    <property type="term" value="F:4 iron, 4 sulfur cluster binding"/>
    <property type="evidence" value="ECO:0007669"/>
    <property type="project" value="UniProtKB-KW"/>
</dbReference>
<dbReference type="SMART" id="SM00987">
    <property type="entry name" value="UreE_C"/>
    <property type="match status" value="1"/>
</dbReference>
<dbReference type="GO" id="GO:0006284">
    <property type="term" value="P:base-excision repair"/>
    <property type="evidence" value="ECO:0007669"/>
    <property type="project" value="InterPro"/>
</dbReference>
<evidence type="ECO:0000256" key="6">
    <source>
        <dbReference type="ARBA" id="ARBA00023014"/>
    </source>
</evidence>
<dbReference type="PANTHER" id="PTHR33693:SF3">
    <property type="entry name" value="TYPE-5 URACIL-DNA GLYCOSYLASE"/>
    <property type="match status" value="1"/>
</dbReference>
<keyword evidence="3" id="KW-0227">DNA damage</keyword>
<dbReference type="OrthoDB" id="9787663at2"/>
<evidence type="ECO:0000256" key="7">
    <source>
        <dbReference type="ARBA" id="ARBA00023204"/>
    </source>
</evidence>
<dbReference type="Gene3D" id="3.40.470.10">
    <property type="entry name" value="Uracil-DNA glycosylase-like domain"/>
    <property type="match status" value="1"/>
</dbReference>
<dbReference type="InterPro" id="IPR005122">
    <property type="entry name" value="Uracil-DNA_glycosylase-like"/>
</dbReference>
<dbReference type="RefSeq" id="WP_055653444.1">
    <property type="nucleotide sequence ID" value="NZ_CXST01000001.1"/>
</dbReference>
<proteinExistence type="inferred from homology"/>
<accession>A0A0M6XVS3</accession>
<reference evidence="12" key="1">
    <citation type="submission" date="2015-07" db="EMBL/GenBank/DDBJ databases">
        <authorList>
            <person name="Rodrigo-Torres Lidia"/>
            <person name="Arahal R.David."/>
        </authorList>
    </citation>
    <scope>NUCLEOTIDE SEQUENCE [LARGE SCALE GENOMIC DNA]</scope>
    <source>
        <strain evidence="12">CECT 4801</strain>
    </source>
</reference>